<evidence type="ECO:0000256" key="1">
    <source>
        <dbReference type="SAM" id="MobiDB-lite"/>
    </source>
</evidence>
<feature type="compositionally biased region" description="Basic and acidic residues" evidence="1">
    <location>
        <begin position="51"/>
        <end position="71"/>
    </location>
</feature>
<accession>A0A8S3YL42</accession>
<gene>
    <name evidence="2" type="ORF">CUNI_LOCUS1903</name>
</gene>
<feature type="region of interest" description="Disordered" evidence="1">
    <location>
        <begin position="31"/>
        <end position="84"/>
    </location>
</feature>
<evidence type="ECO:0000313" key="3">
    <source>
        <dbReference type="Proteomes" id="UP000678393"/>
    </source>
</evidence>
<evidence type="ECO:0000313" key="2">
    <source>
        <dbReference type="EMBL" id="CAG5116345.1"/>
    </source>
</evidence>
<dbReference type="Proteomes" id="UP000678393">
    <property type="component" value="Unassembled WGS sequence"/>
</dbReference>
<feature type="compositionally biased region" description="Low complexity" evidence="1">
    <location>
        <begin position="36"/>
        <end position="45"/>
    </location>
</feature>
<protein>
    <submittedName>
        <fullName evidence="2">Uncharacterized protein</fullName>
    </submittedName>
</protein>
<reference evidence="2" key="1">
    <citation type="submission" date="2021-04" db="EMBL/GenBank/DDBJ databases">
        <authorList>
            <consortium name="Molecular Ecology Group"/>
        </authorList>
    </citation>
    <scope>NUCLEOTIDE SEQUENCE</scope>
</reference>
<name>A0A8S3YL42_9EUPU</name>
<dbReference type="EMBL" id="CAJHNH020000239">
    <property type="protein sequence ID" value="CAG5116345.1"/>
    <property type="molecule type" value="Genomic_DNA"/>
</dbReference>
<organism evidence="2 3">
    <name type="scientific">Candidula unifasciata</name>
    <dbReference type="NCBI Taxonomy" id="100452"/>
    <lineage>
        <taxon>Eukaryota</taxon>
        <taxon>Metazoa</taxon>
        <taxon>Spiralia</taxon>
        <taxon>Lophotrochozoa</taxon>
        <taxon>Mollusca</taxon>
        <taxon>Gastropoda</taxon>
        <taxon>Heterobranchia</taxon>
        <taxon>Euthyneura</taxon>
        <taxon>Panpulmonata</taxon>
        <taxon>Eupulmonata</taxon>
        <taxon>Stylommatophora</taxon>
        <taxon>Helicina</taxon>
        <taxon>Helicoidea</taxon>
        <taxon>Geomitridae</taxon>
        <taxon>Candidula</taxon>
    </lineage>
</organism>
<proteinExistence type="predicted"/>
<sequence>MSSAYFQVVRGCGRIWTPAVTRLTGNICNVRTASQDSSSDTSTKPKTPKSPPKEPKKEVKRESAPAAEPDKGTPTGLENRTTLSIPSVSTISTVIWNHIDCLNQMLPKGDYRTLQL</sequence>
<dbReference type="AlphaFoldDB" id="A0A8S3YL42"/>
<keyword evidence="3" id="KW-1185">Reference proteome</keyword>
<comment type="caution">
    <text evidence="2">The sequence shown here is derived from an EMBL/GenBank/DDBJ whole genome shotgun (WGS) entry which is preliminary data.</text>
</comment>